<evidence type="ECO:0000313" key="1">
    <source>
        <dbReference type="EMBL" id="NVO89546.1"/>
    </source>
</evidence>
<gene>
    <name evidence="1" type="primary">asp3</name>
    <name evidence="1" type="ORF">HWN39_13815</name>
</gene>
<comment type="caution">
    <text evidence="1">The sequence shown here is derived from an EMBL/GenBank/DDBJ whole genome shotgun (WGS) entry which is preliminary data.</text>
</comment>
<dbReference type="RefSeq" id="WP_176818717.1">
    <property type="nucleotide sequence ID" value="NZ_JABXWP010000031.1"/>
</dbReference>
<dbReference type="AlphaFoldDB" id="A0A7Y7UL36"/>
<dbReference type="NCBIfam" id="TIGR03711">
    <property type="entry name" value="acc_sec_asp3"/>
    <property type="match status" value="1"/>
</dbReference>
<reference evidence="1 2" key="1">
    <citation type="submission" date="2020-06" db="EMBL/GenBank/DDBJ databases">
        <title>Lactobacillus rhamnosus QC,genome.</title>
        <authorList>
            <person name="Yi H."/>
            <person name="Jin M."/>
        </authorList>
    </citation>
    <scope>NUCLEOTIDE SEQUENCE [LARGE SCALE GENOMIC DNA]</scope>
    <source>
        <strain evidence="1 2">QC</strain>
    </source>
</reference>
<proteinExistence type="predicted"/>
<name>A0A7Y7UL36_LACRH</name>
<dbReference type="GO" id="GO:0015031">
    <property type="term" value="P:protein transport"/>
    <property type="evidence" value="ECO:0007669"/>
    <property type="project" value="InterPro"/>
</dbReference>
<accession>A0A7Y7UL36</accession>
<dbReference type="Proteomes" id="UP000542889">
    <property type="component" value="Unassembled WGS sequence"/>
</dbReference>
<dbReference type="EMBL" id="JABXWP010000031">
    <property type="protein sequence ID" value="NVO89546.1"/>
    <property type="molecule type" value="Genomic_DNA"/>
</dbReference>
<sequence>MANLTMLHWEKTPSASYTYGSKIDYLQDGSVTFSNTLQAPGTPLHYWENLPAKADRKPHDQLPLLDRGQTYAYSLVAEVQPKNSVAVNISFMDEKDHIISQHYGQHLQGEFEMPLDAKTYRIELLNINNQVLHFFACYLARADTLLPLMMQEPIVSRLLHVHNDAATPGREMVVVRQRIPTEIFVLSQAADQYFLRIPARLLNDHDAIRAQALEAYQELHLPPDQRLHWRVPTEEVASAMLICQKVFQNEG</sequence>
<evidence type="ECO:0000313" key="2">
    <source>
        <dbReference type="Proteomes" id="UP000542889"/>
    </source>
</evidence>
<organism evidence="1 2">
    <name type="scientific">Lacticaseibacillus rhamnosus</name>
    <name type="common">Lactobacillus rhamnosus</name>
    <dbReference type="NCBI Taxonomy" id="47715"/>
    <lineage>
        <taxon>Bacteria</taxon>
        <taxon>Bacillati</taxon>
        <taxon>Bacillota</taxon>
        <taxon>Bacilli</taxon>
        <taxon>Lactobacillales</taxon>
        <taxon>Lactobacillaceae</taxon>
        <taxon>Lacticaseibacillus</taxon>
    </lineage>
</organism>
<protein>
    <submittedName>
        <fullName evidence="1">Accessory Sec system protein Asp3</fullName>
    </submittedName>
</protein>
<dbReference type="Pfam" id="PF15432">
    <property type="entry name" value="Sec-ASP3"/>
    <property type="match status" value="1"/>
</dbReference>
<dbReference type="InterPro" id="IPR022259">
    <property type="entry name" value="Acessory_Sec_prot_Asp3"/>
</dbReference>